<keyword evidence="2" id="KW-1185">Reference proteome</keyword>
<dbReference type="EMBL" id="FNSL01000001">
    <property type="protein sequence ID" value="SEB43519.1"/>
    <property type="molecule type" value="Genomic_DNA"/>
</dbReference>
<reference evidence="2" key="1">
    <citation type="submission" date="2016-10" db="EMBL/GenBank/DDBJ databases">
        <authorList>
            <person name="Varghese N."/>
            <person name="Submissions S."/>
        </authorList>
    </citation>
    <scope>NUCLEOTIDE SEQUENCE [LARGE SCALE GENOMIC DNA]</scope>
    <source>
        <strain evidence="2">ES.061</strain>
    </source>
</reference>
<dbReference type="RefSeq" id="WP_090327457.1">
    <property type="nucleotide sequence ID" value="NZ_FNSL01000001.1"/>
</dbReference>
<evidence type="ECO:0000313" key="1">
    <source>
        <dbReference type="EMBL" id="SEB43519.1"/>
    </source>
</evidence>
<evidence type="ECO:0000313" key="2">
    <source>
        <dbReference type="Proteomes" id="UP000199064"/>
    </source>
</evidence>
<proteinExistence type="predicted"/>
<name>A0A1H4JB08_9HYPH</name>
<dbReference type="InterPro" id="IPR021791">
    <property type="entry name" value="Phage_TAC_11"/>
</dbReference>
<protein>
    <submittedName>
        <fullName evidence="1">Phage tail tube protein, GTA-gp10</fullName>
    </submittedName>
</protein>
<dbReference type="Pfam" id="PF11836">
    <property type="entry name" value="Phage_TAC_11"/>
    <property type="match status" value="1"/>
</dbReference>
<sequence length="108" mass="11749">MSDAPTHRQFFGDTDRNFRLTPELVTELERITGAGIGGLSRRFFAGDFRHAELLGVIRLGLIGGGEDPETAAALIDAYAAPRPLMELYPIAVGILEVLMFGKVSTDEE</sequence>
<gene>
    <name evidence="1" type="ORF">SAMN05216452_1201</name>
</gene>
<organism evidence="1 2">
    <name type="scientific">Nitratireductor aquibiodomus</name>
    <dbReference type="NCBI Taxonomy" id="204799"/>
    <lineage>
        <taxon>Bacteria</taxon>
        <taxon>Pseudomonadati</taxon>
        <taxon>Pseudomonadota</taxon>
        <taxon>Alphaproteobacteria</taxon>
        <taxon>Hyphomicrobiales</taxon>
        <taxon>Phyllobacteriaceae</taxon>
        <taxon>Nitratireductor</taxon>
    </lineage>
</organism>
<dbReference type="AlphaFoldDB" id="A0A1H4JB08"/>
<accession>A0A1H4JB08</accession>
<dbReference type="Proteomes" id="UP000199064">
    <property type="component" value="Unassembled WGS sequence"/>
</dbReference>